<name>A0A9Q3C8M7_9BASI</name>
<dbReference type="AlphaFoldDB" id="A0A9Q3C8M7"/>
<protein>
    <recommendedName>
        <fullName evidence="3">Integrase catalytic domain-containing protein</fullName>
    </recommendedName>
</protein>
<organism evidence="1 2">
    <name type="scientific">Austropuccinia psidii MF-1</name>
    <dbReference type="NCBI Taxonomy" id="1389203"/>
    <lineage>
        <taxon>Eukaryota</taxon>
        <taxon>Fungi</taxon>
        <taxon>Dikarya</taxon>
        <taxon>Basidiomycota</taxon>
        <taxon>Pucciniomycotina</taxon>
        <taxon>Pucciniomycetes</taxon>
        <taxon>Pucciniales</taxon>
        <taxon>Sphaerophragmiaceae</taxon>
        <taxon>Austropuccinia</taxon>
    </lineage>
</organism>
<comment type="caution">
    <text evidence="1">The sequence shown here is derived from an EMBL/GenBank/DDBJ whole genome shotgun (WGS) entry which is preliminary data.</text>
</comment>
<proteinExistence type="predicted"/>
<accession>A0A9Q3C8M7</accession>
<evidence type="ECO:0000313" key="1">
    <source>
        <dbReference type="EMBL" id="MBW0478498.1"/>
    </source>
</evidence>
<evidence type="ECO:0000313" key="2">
    <source>
        <dbReference type="Proteomes" id="UP000765509"/>
    </source>
</evidence>
<reference evidence="1" key="1">
    <citation type="submission" date="2021-03" db="EMBL/GenBank/DDBJ databases">
        <title>Draft genome sequence of rust myrtle Austropuccinia psidii MF-1, a brazilian biotype.</title>
        <authorList>
            <person name="Quecine M.C."/>
            <person name="Pachon D.M.R."/>
            <person name="Bonatelli M.L."/>
            <person name="Correr F.H."/>
            <person name="Franceschini L.M."/>
            <person name="Leite T.F."/>
            <person name="Margarido G.R.A."/>
            <person name="Almeida C.A."/>
            <person name="Ferrarezi J.A."/>
            <person name="Labate C.A."/>
        </authorList>
    </citation>
    <scope>NUCLEOTIDE SEQUENCE</scope>
    <source>
        <strain evidence="1">MF-1</strain>
    </source>
</reference>
<dbReference type="Proteomes" id="UP000765509">
    <property type="component" value="Unassembled WGS sequence"/>
</dbReference>
<gene>
    <name evidence="1" type="ORF">O181_018213</name>
</gene>
<keyword evidence="2" id="KW-1185">Reference proteome</keyword>
<dbReference type="EMBL" id="AVOT02005212">
    <property type="protein sequence ID" value="MBW0478498.1"/>
    <property type="molecule type" value="Genomic_DNA"/>
</dbReference>
<sequence length="78" mass="8998">MDWVTALPQGGDRSFNAFVVLVDSYIKTPLFLPFHKDEKAMETARMILNRVIRQTVLFQNIISDRDPTIHFSPMDKSS</sequence>
<evidence type="ECO:0008006" key="3">
    <source>
        <dbReference type="Google" id="ProtNLM"/>
    </source>
</evidence>